<keyword evidence="5" id="KW-0804">Transcription</keyword>
<dbReference type="AlphaFoldDB" id="A0A935K758"/>
<dbReference type="Gene3D" id="6.10.250.690">
    <property type="match status" value="1"/>
</dbReference>
<comment type="caution">
    <text evidence="10">The sequence shown here is derived from an EMBL/GenBank/DDBJ whole genome shotgun (WGS) entry which is preliminary data.</text>
</comment>
<evidence type="ECO:0000256" key="1">
    <source>
        <dbReference type="ARBA" id="ARBA00022553"/>
    </source>
</evidence>
<dbReference type="PROSITE" id="PS51755">
    <property type="entry name" value="OMPR_PHOB"/>
    <property type="match status" value="1"/>
</dbReference>
<name>A0A935K758_9RHOO</name>
<evidence type="ECO:0000256" key="7">
    <source>
        <dbReference type="PROSITE-ProRule" id="PRU01091"/>
    </source>
</evidence>
<dbReference type="Gene3D" id="3.40.50.2300">
    <property type="match status" value="1"/>
</dbReference>
<dbReference type="SUPFAM" id="SSF46894">
    <property type="entry name" value="C-terminal effector domain of the bipartite response regulators"/>
    <property type="match status" value="1"/>
</dbReference>
<dbReference type="InterPro" id="IPR001867">
    <property type="entry name" value="OmpR/PhoB-type_DNA-bd"/>
</dbReference>
<dbReference type="SMART" id="SM00862">
    <property type="entry name" value="Trans_reg_C"/>
    <property type="match status" value="1"/>
</dbReference>
<dbReference type="InterPro" id="IPR036388">
    <property type="entry name" value="WH-like_DNA-bd_sf"/>
</dbReference>
<evidence type="ECO:0000259" key="8">
    <source>
        <dbReference type="PROSITE" id="PS50110"/>
    </source>
</evidence>
<dbReference type="InterPro" id="IPR011006">
    <property type="entry name" value="CheY-like_superfamily"/>
</dbReference>
<evidence type="ECO:0000259" key="9">
    <source>
        <dbReference type="PROSITE" id="PS51755"/>
    </source>
</evidence>
<dbReference type="PANTHER" id="PTHR48111:SF4">
    <property type="entry name" value="DNA-BINDING DUAL TRANSCRIPTIONAL REGULATOR OMPR"/>
    <property type="match status" value="1"/>
</dbReference>
<dbReference type="InterPro" id="IPR001789">
    <property type="entry name" value="Sig_transdc_resp-reg_receiver"/>
</dbReference>
<dbReference type="InterPro" id="IPR016032">
    <property type="entry name" value="Sig_transdc_resp-reg_C-effctor"/>
</dbReference>
<dbReference type="PROSITE" id="PS50110">
    <property type="entry name" value="RESPONSE_REGULATORY"/>
    <property type="match status" value="1"/>
</dbReference>
<feature type="domain" description="OmpR/PhoB-type" evidence="9">
    <location>
        <begin position="136"/>
        <end position="233"/>
    </location>
</feature>
<evidence type="ECO:0000256" key="6">
    <source>
        <dbReference type="PROSITE-ProRule" id="PRU00169"/>
    </source>
</evidence>
<dbReference type="EMBL" id="JADJMS010000002">
    <property type="protein sequence ID" value="MBK7413835.1"/>
    <property type="molecule type" value="Genomic_DNA"/>
</dbReference>
<feature type="modified residue" description="4-aspartylphosphate" evidence="6">
    <location>
        <position position="60"/>
    </location>
</feature>
<evidence type="ECO:0000256" key="3">
    <source>
        <dbReference type="ARBA" id="ARBA00023015"/>
    </source>
</evidence>
<dbReference type="Pfam" id="PF00486">
    <property type="entry name" value="Trans_reg_C"/>
    <property type="match status" value="1"/>
</dbReference>
<dbReference type="Proteomes" id="UP000739411">
    <property type="component" value="Unassembled WGS sequence"/>
</dbReference>
<accession>A0A935K758</accession>
<feature type="DNA-binding region" description="OmpR/PhoB-type" evidence="7">
    <location>
        <begin position="136"/>
        <end position="233"/>
    </location>
</feature>
<dbReference type="GO" id="GO:0005829">
    <property type="term" value="C:cytosol"/>
    <property type="evidence" value="ECO:0007669"/>
    <property type="project" value="TreeGrafter"/>
</dbReference>
<keyword evidence="3" id="KW-0805">Transcription regulation</keyword>
<dbReference type="InterPro" id="IPR039420">
    <property type="entry name" value="WalR-like"/>
</dbReference>
<dbReference type="CDD" id="cd00383">
    <property type="entry name" value="trans_reg_C"/>
    <property type="match status" value="1"/>
</dbReference>
<evidence type="ECO:0000256" key="5">
    <source>
        <dbReference type="ARBA" id="ARBA00023163"/>
    </source>
</evidence>
<sequence>MKQPQEDAHKLIAIVEDDPDVAKIIEQVLADFGFKTAWCRSASDLLRRLRALSPDLCIIDLGLPDMDGIEVMQRVRAQSACGIMILTGRAHVSDRVMGLELGADDYVLKPFEPRELVARVRSILRRREASNSGNARQIAEFSGWRFNTGNNTLTAPGGEDLVISTAEADLLRAFVSSPNRILQREQLMGSRDLSPTDRSIDVRISRLRRKLEPNTNSPAFIKTVYGAGYLFLATVNWFSESGSAPFEPPHHALGKE</sequence>
<keyword evidence="2" id="KW-0902">Two-component regulatory system</keyword>
<dbReference type="SMART" id="SM00448">
    <property type="entry name" value="REC"/>
    <property type="match status" value="1"/>
</dbReference>
<dbReference type="PANTHER" id="PTHR48111">
    <property type="entry name" value="REGULATOR OF RPOS"/>
    <property type="match status" value="1"/>
</dbReference>
<gene>
    <name evidence="10" type="ORF">IPJ38_00510</name>
</gene>
<dbReference type="Gene3D" id="1.10.10.10">
    <property type="entry name" value="Winged helix-like DNA-binding domain superfamily/Winged helix DNA-binding domain"/>
    <property type="match status" value="1"/>
</dbReference>
<proteinExistence type="predicted"/>
<feature type="domain" description="Response regulatory" evidence="8">
    <location>
        <begin position="11"/>
        <end position="124"/>
    </location>
</feature>
<reference evidence="10 11" key="1">
    <citation type="submission" date="2020-10" db="EMBL/GenBank/DDBJ databases">
        <title>Connecting structure to function with the recovery of over 1000 high-quality activated sludge metagenome-assembled genomes encoding full-length rRNA genes using long-read sequencing.</title>
        <authorList>
            <person name="Singleton C.M."/>
            <person name="Petriglieri F."/>
            <person name="Kristensen J.M."/>
            <person name="Kirkegaard R.H."/>
            <person name="Michaelsen T.Y."/>
            <person name="Andersen M.H."/>
            <person name="Karst S.M."/>
            <person name="Dueholm M.S."/>
            <person name="Nielsen P.H."/>
            <person name="Albertsen M."/>
        </authorList>
    </citation>
    <scope>NUCLEOTIDE SEQUENCE [LARGE SCALE GENOMIC DNA]</scope>
    <source>
        <strain evidence="10">EsbW_18-Q3-R4-48_BATAC.463</strain>
    </source>
</reference>
<evidence type="ECO:0000256" key="2">
    <source>
        <dbReference type="ARBA" id="ARBA00023012"/>
    </source>
</evidence>
<keyword evidence="4 7" id="KW-0238">DNA-binding</keyword>
<evidence type="ECO:0000256" key="4">
    <source>
        <dbReference type="ARBA" id="ARBA00023125"/>
    </source>
</evidence>
<dbReference type="GO" id="GO:0032993">
    <property type="term" value="C:protein-DNA complex"/>
    <property type="evidence" value="ECO:0007669"/>
    <property type="project" value="TreeGrafter"/>
</dbReference>
<dbReference type="GO" id="GO:0000156">
    <property type="term" value="F:phosphorelay response regulator activity"/>
    <property type="evidence" value="ECO:0007669"/>
    <property type="project" value="TreeGrafter"/>
</dbReference>
<evidence type="ECO:0000313" key="11">
    <source>
        <dbReference type="Proteomes" id="UP000739411"/>
    </source>
</evidence>
<dbReference type="SUPFAM" id="SSF52172">
    <property type="entry name" value="CheY-like"/>
    <property type="match status" value="1"/>
</dbReference>
<organism evidence="10 11">
    <name type="scientific">Candidatus Dechloromonas phosphorivorans</name>
    <dbReference type="NCBI Taxonomy" id="2899244"/>
    <lineage>
        <taxon>Bacteria</taxon>
        <taxon>Pseudomonadati</taxon>
        <taxon>Pseudomonadota</taxon>
        <taxon>Betaproteobacteria</taxon>
        <taxon>Rhodocyclales</taxon>
        <taxon>Azonexaceae</taxon>
        <taxon>Dechloromonas</taxon>
    </lineage>
</organism>
<keyword evidence="1 6" id="KW-0597">Phosphoprotein</keyword>
<dbReference type="GO" id="GO:0006355">
    <property type="term" value="P:regulation of DNA-templated transcription"/>
    <property type="evidence" value="ECO:0007669"/>
    <property type="project" value="InterPro"/>
</dbReference>
<dbReference type="Pfam" id="PF00072">
    <property type="entry name" value="Response_reg"/>
    <property type="match status" value="1"/>
</dbReference>
<protein>
    <submittedName>
        <fullName evidence="10">Response regulator transcription factor</fullName>
    </submittedName>
</protein>
<dbReference type="GO" id="GO:0000976">
    <property type="term" value="F:transcription cis-regulatory region binding"/>
    <property type="evidence" value="ECO:0007669"/>
    <property type="project" value="TreeGrafter"/>
</dbReference>
<evidence type="ECO:0000313" key="10">
    <source>
        <dbReference type="EMBL" id="MBK7413835.1"/>
    </source>
</evidence>